<dbReference type="Proteomes" id="UP000318053">
    <property type="component" value="Unassembled WGS sequence"/>
</dbReference>
<organism evidence="2 3">
    <name type="scientific">Allorhodopirellula solitaria</name>
    <dbReference type="NCBI Taxonomy" id="2527987"/>
    <lineage>
        <taxon>Bacteria</taxon>
        <taxon>Pseudomonadati</taxon>
        <taxon>Planctomycetota</taxon>
        <taxon>Planctomycetia</taxon>
        <taxon>Pirellulales</taxon>
        <taxon>Pirellulaceae</taxon>
        <taxon>Allorhodopirellula</taxon>
    </lineage>
</organism>
<proteinExistence type="predicted"/>
<dbReference type="GO" id="GO:0003676">
    <property type="term" value="F:nucleic acid binding"/>
    <property type="evidence" value="ECO:0007669"/>
    <property type="project" value="InterPro"/>
</dbReference>
<dbReference type="Pfam" id="PF13565">
    <property type="entry name" value="HTH_32"/>
    <property type="match status" value="1"/>
</dbReference>
<dbReference type="InterPro" id="IPR036397">
    <property type="entry name" value="RNaseH_sf"/>
</dbReference>
<dbReference type="EMBL" id="SJPK01000050">
    <property type="protein sequence ID" value="TWT51486.1"/>
    <property type="molecule type" value="Genomic_DNA"/>
</dbReference>
<evidence type="ECO:0000313" key="2">
    <source>
        <dbReference type="EMBL" id="TWT51486.1"/>
    </source>
</evidence>
<dbReference type="InterPro" id="IPR009057">
    <property type="entry name" value="Homeodomain-like_sf"/>
</dbReference>
<dbReference type="Pfam" id="PF13358">
    <property type="entry name" value="DDE_3"/>
    <property type="match status" value="1"/>
</dbReference>
<name>A0A5C5WL13_9BACT</name>
<dbReference type="PANTHER" id="PTHR46564">
    <property type="entry name" value="TRANSPOSASE"/>
    <property type="match status" value="1"/>
</dbReference>
<dbReference type="InterPro" id="IPR047655">
    <property type="entry name" value="Transpos_IS630-like"/>
</dbReference>
<keyword evidence="3" id="KW-1185">Reference proteome</keyword>
<sequence>MARPSMKFAKITSVQQEQQLTEMWKTHHCHYTRVRAHAILLSNQQYEISAIVDIFGVDRDSVSSWIDRFSEGGPEALEDSEHPGAPPILSDAEQQTLRRLLRKYPNRPAKVLKELKEKTGKDIKRPTLRDYAKRFRLSWKRYRRSSRQKQDEKAFQLAKEELSEFLEEPDLNVVYFDEASFSLKGVVPYGWQPIGRRYEIPVTGAHGSNVQTLGFQSQNGDTHTYLHKGYVNSEMVIAIFDDYCQTIEGPTVVVLDNASVHTSGAFQDRLEDWADKGLYIYHLSPYSPELNAIEGLWKKLKYQLLPVEAWERFSTLLNTLTKTLCEFGDVTYMPTLFSYAE</sequence>
<reference evidence="2 3" key="1">
    <citation type="submission" date="2019-02" db="EMBL/GenBank/DDBJ databases">
        <title>Deep-cultivation of Planctomycetes and their phenomic and genomic characterization uncovers novel biology.</title>
        <authorList>
            <person name="Wiegand S."/>
            <person name="Jogler M."/>
            <person name="Boedeker C."/>
            <person name="Pinto D."/>
            <person name="Vollmers J."/>
            <person name="Rivas-Marin E."/>
            <person name="Kohn T."/>
            <person name="Peeters S.H."/>
            <person name="Heuer A."/>
            <person name="Rast P."/>
            <person name="Oberbeckmann S."/>
            <person name="Bunk B."/>
            <person name="Jeske O."/>
            <person name="Meyerdierks A."/>
            <person name="Storesund J.E."/>
            <person name="Kallscheuer N."/>
            <person name="Luecker S."/>
            <person name="Lage O.M."/>
            <person name="Pohl T."/>
            <person name="Merkel B.J."/>
            <person name="Hornburger P."/>
            <person name="Mueller R.-W."/>
            <person name="Bruemmer F."/>
            <person name="Labrenz M."/>
            <person name="Spormann A.M."/>
            <person name="Op Den Camp H."/>
            <person name="Overmann J."/>
            <person name="Amann R."/>
            <person name="Jetten M.S.M."/>
            <person name="Mascher T."/>
            <person name="Medema M.H."/>
            <person name="Devos D.P."/>
            <person name="Kaster A.-K."/>
            <person name="Ovreas L."/>
            <person name="Rohde M."/>
            <person name="Galperin M.Y."/>
            <person name="Jogler C."/>
        </authorList>
    </citation>
    <scope>NUCLEOTIDE SEQUENCE [LARGE SCALE GENOMIC DNA]</scope>
    <source>
        <strain evidence="2 3">CA85</strain>
    </source>
</reference>
<feature type="domain" description="Tc1-like transposase DDE" evidence="1">
    <location>
        <begin position="173"/>
        <end position="316"/>
    </location>
</feature>
<protein>
    <recommendedName>
        <fullName evidence="1">Tc1-like transposase DDE domain-containing protein</fullName>
    </recommendedName>
</protein>
<dbReference type="InterPro" id="IPR038717">
    <property type="entry name" value="Tc1-like_DDE_dom"/>
</dbReference>
<evidence type="ECO:0000313" key="3">
    <source>
        <dbReference type="Proteomes" id="UP000318053"/>
    </source>
</evidence>
<dbReference type="PANTHER" id="PTHR46564:SF1">
    <property type="entry name" value="TRANSPOSASE"/>
    <property type="match status" value="1"/>
</dbReference>
<dbReference type="Gene3D" id="3.30.420.10">
    <property type="entry name" value="Ribonuclease H-like superfamily/Ribonuclease H"/>
    <property type="match status" value="1"/>
</dbReference>
<dbReference type="RefSeq" id="WP_146394356.1">
    <property type="nucleotide sequence ID" value="NZ_SJPK01000050.1"/>
</dbReference>
<accession>A0A5C5WL13</accession>
<evidence type="ECO:0000259" key="1">
    <source>
        <dbReference type="Pfam" id="PF13358"/>
    </source>
</evidence>
<gene>
    <name evidence="2" type="ORF">CA85_52600</name>
</gene>
<dbReference type="SUPFAM" id="SSF46689">
    <property type="entry name" value="Homeodomain-like"/>
    <property type="match status" value="1"/>
</dbReference>
<dbReference type="AlphaFoldDB" id="A0A5C5WL13"/>
<dbReference type="SUPFAM" id="SSF53098">
    <property type="entry name" value="Ribonuclease H-like"/>
    <property type="match status" value="1"/>
</dbReference>
<dbReference type="InterPro" id="IPR012337">
    <property type="entry name" value="RNaseH-like_sf"/>
</dbReference>
<dbReference type="OrthoDB" id="286470at2"/>
<dbReference type="NCBIfam" id="NF033545">
    <property type="entry name" value="transpos_IS630"/>
    <property type="match status" value="1"/>
</dbReference>
<comment type="caution">
    <text evidence="2">The sequence shown here is derived from an EMBL/GenBank/DDBJ whole genome shotgun (WGS) entry which is preliminary data.</text>
</comment>